<reference evidence="4" key="1">
    <citation type="submission" date="2023-01" db="EMBL/GenBank/DDBJ databases">
        <title>Phages are important unrecognized players in the ecology of the oral pathogen Porphyromonas gingivalis.</title>
        <authorList>
            <person name="Matrishin C.B."/>
            <person name="Kauffman K.M."/>
        </authorList>
    </citation>
    <scope>NUCLEOTIDE SEQUENCE</scope>
    <source>
        <strain evidence="4">ATCC 49417</strain>
        <strain evidence="3">HG1691old</strain>
    </source>
</reference>
<dbReference type="EMBL" id="CP116613">
    <property type="protein sequence ID" value="WCG00169.1"/>
    <property type="molecule type" value="Genomic_DNA"/>
</dbReference>
<feature type="transmembrane region" description="Helical" evidence="1">
    <location>
        <begin position="35"/>
        <end position="55"/>
    </location>
</feature>
<evidence type="ECO:0000313" key="4">
    <source>
        <dbReference type="EMBL" id="WCG04186.1"/>
    </source>
</evidence>
<proteinExistence type="predicted"/>
<dbReference type="Pfam" id="PF13239">
    <property type="entry name" value="2TM"/>
    <property type="match status" value="1"/>
</dbReference>
<dbReference type="InterPro" id="IPR025698">
    <property type="entry name" value="2TM_dom"/>
</dbReference>
<feature type="domain" description="2TM" evidence="2">
    <location>
        <begin position="5"/>
        <end position="54"/>
    </location>
</feature>
<evidence type="ECO:0000313" key="3">
    <source>
        <dbReference type="EMBL" id="WCG00169.1"/>
    </source>
</evidence>
<sequence>MDKSQLSKLRKRFSLYLLVGIALYLFKVINFDSYWGISFFVLWSIGLLAAVINAIKSPKS</sequence>
<dbReference type="AlphaFoldDB" id="A0AAE9XGU8"/>
<evidence type="ECO:0000313" key="5">
    <source>
        <dbReference type="Proteomes" id="UP001179501"/>
    </source>
</evidence>
<dbReference type="Proteomes" id="UP001179540">
    <property type="component" value="Chromosome"/>
</dbReference>
<evidence type="ECO:0000256" key="1">
    <source>
        <dbReference type="SAM" id="Phobius"/>
    </source>
</evidence>
<name>A0AAE9XGU8_PORGN</name>
<accession>A0AAE9XGU8</accession>
<keyword evidence="1" id="KW-0472">Membrane</keyword>
<feature type="transmembrane region" description="Helical" evidence="1">
    <location>
        <begin position="12"/>
        <end position="29"/>
    </location>
</feature>
<dbReference type="Proteomes" id="UP001179501">
    <property type="component" value="Chromosome"/>
</dbReference>
<evidence type="ECO:0000259" key="2">
    <source>
        <dbReference type="Pfam" id="PF13239"/>
    </source>
</evidence>
<protein>
    <submittedName>
        <fullName evidence="4">2TM domain-containing protein</fullName>
    </submittedName>
</protein>
<dbReference type="EMBL" id="CP116614">
    <property type="protein sequence ID" value="WCG04186.1"/>
    <property type="molecule type" value="Genomic_DNA"/>
</dbReference>
<keyword evidence="1" id="KW-1133">Transmembrane helix</keyword>
<organism evidence="4 5">
    <name type="scientific">Porphyromonas gingivalis</name>
    <name type="common">Bacteroides gingivalis</name>
    <dbReference type="NCBI Taxonomy" id="837"/>
    <lineage>
        <taxon>Bacteria</taxon>
        <taxon>Pseudomonadati</taxon>
        <taxon>Bacteroidota</taxon>
        <taxon>Bacteroidia</taxon>
        <taxon>Bacteroidales</taxon>
        <taxon>Porphyromonadaceae</taxon>
        <taxon>Porphyromonas</taxon>
    </lineage>
</organism>
<keyword evidence="1" id="KW-0812">Transmembrane</keyword>
<gene>
    <name evidence="3" type="ORF">NY149_09860</name>
    <name evidence="4" type="ORF">NY151_00810</name>
</gene>